<proteinExistence type="predicted"/>
<dbReference type="InterPro" id="IPR010093">
    <property type="entry name" value="SinI_DNA-bd"/>
</dbReference>
<evidence type="ECO:0000313" key="3">
    <source>
        <dbReference type="Proteomes" id="UP000306544"/>
    </source>
</evidence>
<dbReference type="GO" id="GO:0003677">
    <property type="term" value="F:DNA binding"/>
    <property type="evidence" value="ECO:0007669"/>
    <property type="project" value="InterPro"/>
</dbReference>
<dbReference type="OrthoDB" id="26212at2"/>
<feature type="domain" description="Helix-turn-helix" evidence="1">
    <location>
        <begin position="76"/>
        <end position="119"/>
    </location>
</feature>
<accession>A0A5R9AAC1</accession>
<protein>
    <submittedName>
        <fullName evidence="2">Helix-turn-helix domain-containing protein</fullName>
    </submittedName>
</protein>
<evidence type="ECO:0000313" key="2">
    <source>
        <dbReference type="EMBL" id="TLP75732.1"/>
    </source>
</evidence>
<gene>
    <name evidence="2" type="ORF">FEF27_06765</name>
</gene>
<dbReference type="AlphaFoldDB" id="A0A5R9AAC1"/>
<evidence type="ECO:0000259" key="1">
    <source>
        <dbReference type="Pfam" id="PF12728"/>
    </source>
</evidence>
<comment type="caution">
    <text evidence="2">The sequence shown here is derived from an EMBL/GenBank/DDBJ whole genome shotgun (WGS) entry which is preliminary data.</text>
</comment>
<organism evidence="2 3">
    <name type="scientific">Nesterenkonia sphaerica</name>
    <dbReference type="NCBI Taxonomy" id="1804988"/>
    <lineage>
        <taxon>Bacteria</taxon>
        <taxon>Bacillati</taxon>
        <taxon>Actinomycetota</taxon>
        <taxon>Actinomycetes</taxon>
        <taxon>Micrococcales</taxon>
        <taxon>Micrococcaceae</taxon>
        <taxon>Nesterenkonia</taxon>
    </lineage>
</organism>
<sequence length="144" mass="15895">MNTILRTNSEQVLASQEEMNQARELVGAFTDETRMSLESHGGATQLPPGLSRIICQIVRVLAEGRTVTVGSLPPELTTTGAAQILGISRPTLMKLIKSGEIKAHKVGSHTRLHTEDVISARRARRDRQRQALDKLRDFEDELGI</sequence>
<dbReference type="InterPro" id="IPR041657">
    <property type="entry name" value="HTH_17"/>
</dbReference>
<dbReference type="RefSeq" id="WP_138170097.1">
    <property type="nucleotide sequence ID" value="NZ_VAWA01000007.1"/>
</dbReference>
<dbReference type="Pfam" id="PF12728">
    <property type="entry name" value="HTH_17"/>
    <property type="match status" value="1"/>
</dbReference>
<dbReference type="NCBIfam" id="TIGR01764">
    <property type="entry name" value="excise"/>
    <property type="match status" value="1"/>
</dbReference>
<reference evidence="2 3" key="1">
    <citation type="submission" date="2019-05" db="EMBL/GenBank/DDBJ databases">
        <title>Nesterenkonia sp. GY239, isolated from the Southern Atlantic Ocean.</title>
        <authorList>
            <person name="Zhang G."/>
        </authorList>
    </citation>
    <scope>NUCLEOTIDE SEQUENCE [LARGE SCALE GENOMIC DNA]</scope>
    <source>
        <strain evidence="2 3">GY239</strain>
    </source>
</reference>
<dbReference type="Proteomes" id="UP000306544">
    <property type="component" value="Unassembled WGS sequence"/>
</dbReference>
<keyword evidence="3" id="KW-1185">Reference proteome</keyword>
<dbReference type="EMBL" id="VAWA01000007">
    <property type="protein sequence ID" value="TLP75732.1"/>
    <property type="molecule type" value="Genomic_DNA"/>
</dbReference>
<name>A0A5R9AAC1_9MICC</name>